<protein>
    <recommendedName>
        <fullName evidence="2">BROMI C-terminal Rab TBC-like domain-containing protein</fullName>
    </recommendedName>
</protein>
<organism evidence="3 4">
    <name type="scientific">Aphis gossypii</name>
    <name type="common">Cotton aphid</name>
    <dbReference type="NCBI Taxonomy" id="80765"/>
    <lineage>
        <taxon>Eukaryota</taxon>
        <taxon>Metazoa</taxon>
        <taxon>Ecdysozoa</taxon>
        <taxon>Arthropoda</taxon>
        <taxon>Hexapoda</taxon>
        <taxon>Insecta</taxon>
        <taxon>Pterygota</taxon>
        <taxon>Neoptera</taxon>
        <taxon>Paraneoptera</taxon>
        <taxon>Hemiptera</taxon>
        <taxon>Sternorrhyncha</taxon>
        <taxon>Aphidomorpha</taxon>
        <taxon>Aphidoidea</taxon>
        <taxon>Aphididae</taxon>
        <taxon>Aphidini</taxon>
        <taxon>Aphis</taxon>
        <taxon>Aphis</taxon>
    </lineage>
</organism>
<proteinExistence type="predicted"/>
<dbReference type="Proteomes" id="UP001154329">
    <property type="component" value="Chromosome 4"/>
</dbReference>
<gene>
    <name evidence="3" type="ORF">APHIGO_LOCUS11782</name>
</gene>
<dbReference type="AlphaFoldDB" id="A0A9P0JF44"/>
<dbReference type="InterPro" id="IPR055392">
    <property type="entry name" value="BROMI_C"/>
</dbReference>
<name>A0A9P0JF44_APHGO</name>
<sequence>MDRARPDSAAAADDPDDPDGRLYEYLLDSGAFNDVHSLAESIVGSTDWSSDLDGGGDRDVDDDADDDSVARRIADRLLEQNADDVDRALDAAVRDCLLATGSAGRLVDRRWPGLVDIGPGRSARDTARSLNALLRLPFTYDTYAGPYFRRLTDGLSRALSGDLHFGLAVRAYAKLVDAAPDPETAAESFCSLCEAAHARCLLRQRRDFGKTVTAVSLTVRCLSAVCGRAAGCRAAVKPAVVEFVATVAADPGGRGPYAVLCCADPTATWFDAVSKYHSSRSVFFQCLDGDRKLLRAVVSGFHEWIVEPEIPRRSDDADIATVVRYARALHATHLLAKMFRYRATAAMFPVKVSRTVRIHAAGISNHCLGFLSANRRDVPGTLAHGLCLLVAAVAASHPETLDSVADNAFGLRVLAEVADRSDALATRPQLVDGLFEKRRWKDADADSLTAVAAALTGRSHDEIWRLVTRRMSFLEDAAARRGPDRGHRRSLLTNVRGTPLGTLLYDAPHLEDAAADRDDFDWLDPRHLLMLSVACSTAAGRHWLHRTNAFGSLDGFVADRSRQAEVSLDPDGDRKSLDSIVRVAYSCCASTGGLNVVLDHRRVDGSDVAVTGIVTLTELYYASFKNFDGYPVARDVLVILWLRLIQAATHTFSSRVYADLKLKYQETLLKLSAESRTEDEIVFVDETTELLTKLQRPLLSDGPRRSTESTPGALAGFLTNTNHHHGGVWLQRVRSIIIRSDQITGTETMDLIASVGRRRFDGQLDLGAFDHKLNLTDFDVTGIRFALRYGSSVGLVAEDSVTSSELEQLYGSVERRGSSGLFDCMTCTLFIASRGSKNGCIEACAVLLRLYETTRYVWPPAFDEDVDRRAAFGHLVEGLLQQEQPEVYNAFKMSGVSWWLLCSGWASDCFWGRLNWSEICRWLCLIVVNPVDYQAFFFVCLAAAQKRRWMEAFVQGRFHDTVYQGDFSDFRLDEHAIYFEELAKKHQRCISKKLASEFDMH</sequence>
<evidence type="ECO:0000313" key="3">
    <source>
        <dbReference type="EMBL" id="CAH1738439.1"/>
    </source>
</evidence>
<dbReference type="EMBL" id="OU899037">
    <property type="protein sequence ID" value="CAH1738439.1"/>
    <property type="molecule type" value="Genomic_DNA"/>
</dbReference>
<evidence type="ECO:0000256" key="1">
    <source>
        <dbReference type="SAM" id="MobiDB-lite"/>
    </source>
</evidence>
<evidence type="ECO:0000259" key="2">
    <source>
        <dbReference type="Pfam" id="PF23440"/>
    </source>
</evidence>
<evidence type="ECO:0000313" key="4">
    <source>
        <dbReference type="Proteomes" id="UP001154329"/>
    </source>
</evidence>
<reference evidence="3" key="1">
    <citation type="submission" date="2022-02" db="EMBL/GenBank/DDBJ databases">
        <authorList>
            <person name="King R."/>
        </authorList>
    </citation>
    <scope>NUCLEOTIDE SEQUENCE</scope>
</reference>
<feature type="domain" description="BROMI C-terminal Rab TBC-like" evidence="2">
    <location>
        <begin position="873"/>
        <end position="985"/>
    </location>
</feature>
<reference evidence="3" key="2">
    <citation type="submission" date="2022-10" db="EMBL/GenBank/DDBJ databases">
        <authorList>
            <consortium name="ENA_rothamsted_submissions"/>
            <consortium name="culmorum"/>
            <person name="King R."/>
        </authorList>
    </citation>
    <scope>NUCLEOTIDE SEQUENCE</scope>
</reference>
<dbReference type="Pfam" id="PF23440">
    <property type="entry name" value="BROMI_C"/>
    <property type="match status" value="1"/>
</dbReference>
<feature type="region of interest" description="Disordered" evidence="1">
    <location>
        <begin position="1"/>
        <end position="22"/>
    </location>
</feature>
<keyword evidence="4" id="KW-1185">Reference proteome</keyword>
<accession>A0A9P0JF44</accession>